<evidence type="ECO:0000313" key="2">
    <source>
        <dbReference type="Proteomes" id="UP001565243"/>
    </source>
</evidence>
<accession>A0ABV4E6K2</accession>
<organism evidence="1 2">
    <name type="scientific">Erwinia aeris</name>
    <dbReference type="NCBI Taxonomy" id="3239803"/>
    <lineage>
        <taxon>Bacteria</taxon>
        <taxon>Pseudomonadati</taxon>
        <taxon>Pseudomonadota</taxon>
        <taxon>Gammaproteobacteria</taxon>
        <taxon>Enterobacterales</taxon>
        <taxon>Erwiniaceae</taxon>
        <taxon>Erwinia</taxon>
    </lineage>
</organism>
<reference evidence="1 2" key="1">
    <citation type="submission" date="2024-07" db="EMBL/GenBank/DDBJ databases">
        <authorList>
            <person name="Hebao G."/>
        </authorList>
    </citation>
    <scope>NUCLEOTIDE SEQUENCE [LARGE SCALE GENOMIC DNA]</scope>
    <source>
        <strain evidence="1 2">ACCC 02193</strain>
    </source>
</reference>
<comment type="caution">
    <text evidence="1">The sequence shown here is derived from an EMBL/GenBank/DDBJ whole genome shotgun (WGS) entry which is preliminary data.</text>
</comment>
<dbReference type="Proteomes" id="UP001565243">
    <property type="component" value="Unassembled WGS sequence"/>
</dbReference>
<gene>
    <name evidence="1" type="ORF">AB6T85_08915</name>
</gene>
<keyword evidence="2" id="KW-1185">Reference proteome</keyword>
<protein>
    <submittedName>
        <fullName evidence="1">Uncharacterized protein</fullName>
    </submittedName>
</protein>
<name>A0ABV4E6K2_9GAMM</name>
<dbReference type="RefSeq" id="WP_301251581.1">
    <property type="nucleotide sequence ID" value="NZ_JBGFFX010000004.1"/>
</dbReference>
<dbReference type="EMBL" id="JBGFFX010000004">
    <property type="protein sequence ID" value="MEY8770545.1"/>
    <property type="molecule type" value="Genomic_DNA"/>
</dbReference>
<proteinExistence type="predicted"/>
<sequence>MQQRLKGRSFDLPFFSAFLLCRIAKRALIKLTIIFISGLRAYGQEGFTATFQGLADKPVSRFFHPKAVSASTFTGRFTKSNLKLPGVIRLVMAG</sequence>
<evidence type="ECO:0000313" key="1">
    <source>
        <dbReference type="EMBL" id="MEY8770545.1"/>
    </source>
</evidence>